<evidence type="ECO:0000256" key="1">
    <source>
        <dbReference type="ARBA" id="ARBA00004141"/>
    </source>
</evidence>
<evidence type="ECO:0000256" key="3">
    <source>
        <dbReference type="ARBA" id="ARBA00022692"/>
    </source>
</evidence>
<dbReference type="PROSITE" id="PS50850">
    <property type="entry name" value="MFS"/>
    <property type="match status" value="1"/>
</dbReference>
<dbReference type="InterPro" id="IPR020846">
    <property type="entry name" value="MFS_dom"/>
</dbReference>
<keyword evidence="4 6" id="KW-1133">Transmembrane helix</keyword>
<keyword evidence="9" id="KW-1185">Reference proteome</keyword>
<comment type="subcellular location">
    <subcellularLocation>
        <location evidence="1">Membrane</location>
        <topology evidence="1">Multi-pass membrane protein</topology>
    </subcellularLocation>
</comment>
<feature type="transmembrane region" description="Helical" evidence="6">
    <location>
        <begin position="50"/>
        <end position="72"/>
    </location>
</feature>
<proteinExistence type="predicted"/>
<evidence type="ECO:0000313" key="8">
    <source>
        <dbReference type="EMBL" id="KAF2727848.1"/>
    </source>
</evidence>
<dbReference type="GO" id="GO:0022857">
    <property type="term" value="F:transmembrane transporter activity"/>
    <property type="evidence" value="ECO:0007669"/>
    <property type="project" value="InterPro"/>
</dbReference>
<comment type="caution">
    <text evidence="8">The sequence shown here is derived from an EMBL/GenBank/DDBJ whole genome shotgun (WGS) entry which is preliminary data.</text>
</comment>
<evidence type="ECO:0000256" key="2">
    <source>
        <dbReference type="ARBA" id="ARBA00022448"/>
    </source>
</evidence>
<dbReference type="Pfam" id="PF07690">
    <property type="entry name" value="MFS_1"/>
    <property type="match status" value="1"/>
</dbReference>
<feature type="transmembrane region" description="Helical" evidence="6">
    <location>
        <begin position="395"/>
        <end position="416"/>
    </location>
</feature>
<feature type="transmembrane region" description="Helical" evidence="6">
    <location>
        <begin position="84"/>
        <end position="102"/>
    </location>
</feature>
<feature type="transmembrane region" description="Helical" evidence="6">
    <location>
        <begin position="318"/>
        <end position="346"/>
    </location>
</feature>
<evidence type="ECO:0000259" key="7">
    <source>
        <dbReference type="PROSITE" id="PS50850"/>
    </source>
</evidence>
<feature type="transmembrane region" description="Helical" evidence="6">
    <location>
        <begin position="367"/>
        <end position="389"/>
    </location>
</feature>
<dbReference type="PANTHER" id="PTHR23504">
    <property type="entry name" value="MAJOR FACILITATOR SUPERFAMILY DOMAIN-CONTAINING PROTEIN 10"/>
    <property type="match status" value="1"/>
</dbReference>
<feature type="transmembrane region" description="Helical" evidence="6">
    <location>
        <begin position="186"/>
        <end position="208"/>
    </location>
</feature>
<feature type="transmembrane region" description="Helical" evidence="6">
    <location>
        <begin position="484"/>
        <end position="512"/>
    </location>
</feature>
<dbReference type="InterPro" id="IPR011701">
    <property type="entry name" value="MFS"/>
</dbReference>
<dbReference type="Proteomes" id="UP000799444">
    <property type="component" value="Unassembled WGS sequence"/>
</dbReference>
<protein>
    <submittedName>
        <fullName evidence="8">MFS general substrate transporter</fullName>
    </submittedName>
</protein>
<gene>
    <name evidence="8" type="ORF">EJ04DRAFT_478343</name>
</gene>
<keyword evidence="3 6" id="KW-0812">Transmembrane</keyword>
<feature type="transmembrane region" description="Helical" evidence="6">
    <location>
        <begin position="428"/>
        <end position="450"/>
    </location>
</feature>
<feature type="domain" description="Major facilitator superfamily (MFS) profile" evidence="7">
    <location>
        <begin position="14"/>
        <end position="517"/>
    </location>
</feature>
<evidence type="ECO:0000256" key="4">
    <source>
        <dbReference type="ARBA" id="ARBA00022989"/>
    </source>
</evidence>
<evidence type="ECO:0000256" key="5">
    <source>
        <dbReference type="ARBA" id="ARBA00023136"/>
    </source>
</evidence>
<dbReference type="Gene3D" id="1.20.1250.20">
    <property type="entry name" value="MFS general substrate transporter like domains"/>
    <property type="match status" value="1"/>
</dbReference>
<organism evidence="8 9">
    <name type="scientific">Polyplosphaeria fusca</name>
    <dbReference type="NCBI Taxonomy" id="682080"/>
    <lineage>
        <taxon>Eukaryota</taxon>
        <taxon>Fungi</taxon>
        <taxon>Dikarya</taxon>
        <taxon>Ascomycota</taxon>
        <taxon>Pezizomycotina</taxon>
        <taxon>Dothideomycetes</taxon>
        <taxon>Pleosporomycetidae</taxon>
        <taxon>Pleosporales</taxon>
        <taxon>Tetraplosphaeriaceae</taxon>
        <taxon>Polyplosphaeria</taxon>
    </lineage>
</organism>
<name>A0A9P4QIC0_9PLEO</name>
<keyword evidence="2" id="KW-0813">Transport</keyword>
<dbReference type="OrthoDB" id="10262656at2759"/>
<evidence type="ECO:0000313" key="9">
    <source>
        <dbReference type="Proteomes" id="UP000799444"/>
    </source>
</evidence>
<dbReference type="EMBL" id="ML996308">
    <property type="protein sequence ID" value="KAF2727848.1"/>
    <property type="molecule type" value="Genomic_DNA"/>
</dbReference>
<keyword evidence="5 6" id="KW-0472">Membrane</keyword>
<sequence length="543" mass="58567">MPCDPKDEPFPTKQLIIIGLCRFSEPIAFNSILAYSFVMVKDLGIPEESASFYSGLLVSAYAVAEAITAVGWGAISDVYGRKPVALIGLGGVAISCLIFGLAKTYWVALVARLVGGALNGNVAVMQTMVAEMVKNPAHEPKAYATQPFVWVLGGIIGSAMGGFLAQPAHFYPHIFSPDSIFGKYPYLLPNLVAIVAILAAIIQGAIFLEETNPRYDNDSAIDDESIDERAPLINRRTPHRESISGISRCSTSISVADGIRAIRKRASFLEEGLPTAVDQRFDLRRSSFGTMHSIKLPQEHSVEIRPSEPPTQETTFNYTIIMITISLLLMAYHQMAFSSIMPVFILDKPRAAGLDFVGGLGMTVHDVGVYLAVNGCITLFIQAVIFPPFVERFGVWKSFAMMIILYPSTYVIAPFVSAFPGKLVSAGVYFSFILQALYGIIVFPCALILIKNATPSPLVLGRVNGFVMSACCLARTVGAPLVGAIYAIGGSAAAFFSLAVIALVGSIQLFWVPREHIKVQVNSVLNAASKPSVAESVYEEDEG</sequence>
<evidence type="ECO:0000256" key="6">
    <source>
        <dbReference type="SAM" id="Phobius"/>
    </source>
</evidence>
<dbReference type="PANTHER" id="PTHR23504:SF2">
    <property type="entry name" value="TRANSPORTER, PUTATIVE (AFU_ORTHOLOGUE AFUA_8G04150)-RELATED"/>
    <property type="match status" value="1"/>
</dbReference>
<reference evidence="8" key="1">
    <citation type="journal article" date="2020" name="Stud. Mycol.">
        <title>101 Dothideomycetes genomes: a test case for predicting lifestyles and emergence of pathogens.</title>
        <authorList>
            <person name="Haridas S."/>
            <person name="Albert R."/>
            <person name="Binder M."/>
            <person name="Bloem J."/>
            <person name="Labutti K."/>
            <person name="Salamov A."/>
            <person name="Andreopoulos B."/>
            <person name="Baker S."/>
            <person name="Barry K."/>
            <person name="Bills G."/>
            <person name="Bluhm B."/>
            <person name="Cannon C."/>
            <person name="Castanera R."/>
            <person name="Culley D."/>
            <person name="Daum C."/>
            <person name="Ezra D."/>
            <person name="Gonzalez J."/>
            <person name="Henrissat B."/>
            <person name="Kuo A."/>
            <person name="Liang C."/>
            <person name="Lipzen A."/>
            <person name="Lutzoni F."/>
            <person name="Magnuson J."/>
            <person name="Mondo S."/>
            <person name="Nolan M."/>
            <person name="Ohm R."/>
            <person name="Pangilinan J."/>
            <person name="Park H.-J."/>
            <person name="Ramirez L."/>
            <person name="Alfaro M."/>
            <person name="Sun H."/>
            <person name="Tritt A."/>
            <person name="Yoshinaga Y."/>
            <person name="Zwiers L.-H."/>
            <person name="Turgeon B."/>
            <person name="Goodwin S."/>
            <person name="Spatafora J."/>
            <person name="Crous P."/>
            <person name="Grigoriev I."/>
        </authorList>
    </citation>
    <scope>NUCLEOTIDE SEQUENCE</scope>
    <source>
        <strain evidence="8">CBS 125425</strain>
    </source>
</reference>
<dbReference type="InterPro" id="IPR036259">
    <property type="entry name" value="MFS_trans_sf"/>
</dbReference>
<feature type="transmembrane region" description="Helical" evidence="6">
    <location>
        <begin position="148"/>
        <end position="165"/>
    </location>
</feature>
<accession>A0A9P4QIC0</accession>
<dbReference type="SUPFAM" id="SSF103473">
    <property type="entry name" value="MFS general substrate transporter"/>
    <property type="match status" value="1"/>
</dbReference>
<feature type="transmembrane region" description="Helical" evidence="6">
    <location>
        <begin position="15"/>
        <end position="38"/>
    </location>
</feature>
<dbReference type="AlphaFoldDB" id="A0A9P4QIC0"/>
<dbReference type="GO" id="GO:0016020">
    <property type="term" value="C:membrane"/>
    <property type="evidence" value="ECO:0007669"/>
    <property type="project" value="UniProtKB-SubCell"/>
</dbReference>